<feature type="region of interest" description="Disordered" evidence="1">
    <location>
        <begin position="36"/>
        <end position="55"/>
    </location>
</feature>
<name>A0ABV3GA83_MICGL</name>
<dbReference type="InterPro" id="IPR021235">
    <property type="entry name" value="DUF2637"/>
</dbReference>
<dbReference type="EMBL" id="JBFALK010000003">
    <property type="protein sequence ID" value="MEV0968535.1"/>
    <property type="molecule type" value="Genomic_DNA"/>
</dbReference>
<feature type="transmembrane region" description="Helical" evidence="2">
    <location>
        <begin position="60"/>
        <end position="81"/>
    </location>
</feature>
<feature type="transmembrane region" description="Helical" evidence="2">
    <location>
        <begin position="101"/>
        <end position="120"/>
    </location>
</feature>
<comment type="caution">
    <text evidence="3">The sequence shown here is derived from an EMBL/GenBank/DDBJ whole genome shotgun (WGS) entry which is preliminary data.</text>
</comment>
<reference evidence="3 4" key="1">
    <citation type="submission" date="2024-06" db="EMBL/GenBank/DDBJ databases">
        <title>The Natural Products Discovery Center: Release of the First 8490 Sequenced Strains for Exploring Actinobacteria Biosynthetic Diversity.</title>
        <authorList>
            <person name="Kalkreuter E."/>
            <person name="Kautsar S.A."/>
            <person name="Yang D."/>
            <person name="Bader C.D."/>
            <person name="Teijaro C.N."/>
            <person name="Fluegel L."/>
            <person name="Davis C.M."/>
            <person name="Simpson J.R."/>
            <person name="Lauterbach L."/>
            <person name="Steele A.D."/>
            <person name="Gui C."/>
            <person name="Meng S."/>
            <person name="Li G."/>
            <person name="Viehrig K."/>
            <person name="Ye F."/>
            <person name="Su P."/>
            <person name="Kiefer A.F."/>
            <person name="Nichols A."/>
            <person name="Cepeda A.J."/>
            <person name="Yan W."/>
            <person name="Fan B."/>
            <person name="Jiang Y."/>
            <person name="Adhikari A."/>
            <person name="Zheng C.-J."/>
            <person name="Schuster L."/>
            <person name="Cowan T.M."/>
            <person name="Smanski M.J."/>
            <person name="Chevrette M.G."/>
            <person name="De Carvalho L.P.S."/>
            <person name="Shen B."/>
        </authorList>
    </citation>
    <scope>NUCLEOTIDE SEQUENCE [LARGE SCALE GENOMIC DNA]</scope>
    <source>
        <strain evidence="3 4">NPDC050100</strain>
    </source>
</reference>
<evidence type="ECO:0000313" key="4">
    <source>
        <dbReference type="Proteomes" id="UP001551675"/>
    </source>
</evidence>
<feature type="transmembrane region" description="Helical" evidence="2">
    <location>
        <begin position="127"/>
        <end position="147"/>
    </location>
</feature>
<dbReference type="Pfam" id="PF10935">
    <property type="entry name" value="DUF2637"/>
    <property type="match status" value="1"/>
</dbReference>
<keyword evidence="2" id="KW-0472">Membrane</keyword>
<gene>
    <name evidence="3" type="ORF">AB0I59_07865</name>
</gene>
<evidence type="ECO:0000256" key="2">
    <source>
        <dbReference type="SAM" id="Phobius"/>
    </source>
</evidence>
<sequence>MRDPNDGVIDAPDLIEAEAEQPRRFLSRLRPFRRERIASEKPSRSVPAPRRGRPSRGESIAVAALGVLLVGLIAVAFRGSWTAHRDAALSAHFDRAGADLYPFAPDGLIIIALIAAMVLRHSRGARFYCLTVVGIFTATSYVINHLHGLGWFAMRPGTTELVTPLPWGVVALVALQVIAAIFFGSHILVHVFRHLFPGVGHGHRHDLDSESLDSETAAEGGQERAGTAPEGDPNTNLEESEGAEPDPREVARLVYAACLEAGVELSRRKLSEVARISERQAGYIKTDVEVGGDQEPTDEELTAGMTPAETLTGPGISALRREYHAVNGTARNGSTGGDRL</sequence>
<keyword evidence="4" id="KW-1185">Reference proteome</keyword>
<feature type="region of interest" description="Disordered" evidence="1">
    <location>
        <begin position="206"/>
        <end position="247"/>
    </location>
</feature>
<organism evidence="3 4">
    <name type="scientific">Microtetraspora glauca</name>
    <dbReference type="NCBI Taxonomy" id="1996"/>
    <lineage>
        <taxon>Bacteria</taxon>
        <taxon>Bacillati</taxon>
        <taxon>Actinomycetota</taxon>
        <taxon>Actinomycetes</taxon>
        <taxon>Streptosporangiales</taxon>
        <taxon>Streptosporangiaceae</taxon>
        <taxon>Microtetraspora</taxon>
    </lineage>
</organism>
<accession>A0ABV3GA83</accession>
<evidence type="ECO:0000256" key="1">
    <source>
        <dbReference type="SAM" id="MobiDB-lite"/>
    </source>
</evidence>
<feature type="compositionally biased region" description="Acidic residues" evidence="1">
    <location>
        <begin position="290"/>
        <end position="301"/>
    </location>
</feature>
<keyword evidence="2" id="KW-0812">Transmembrane</keyword>
<dbReference type="Proteomes" id="UP001551675">
    <property type="component" value="Unassembled WGS sequence"/>
</dbReference>
<evidence type="ECO:0000313" key="3">
    <source>
        <dbReference type="EMBL" id="MEV0968535.1"/>
    </source>
</evidence>
<dbReference type="RefSeq" id="WP_358131317.1">
    <property type="nucleotide sequence ID" value="NZ_JBFALK010000003.1"/>
</dbReference>
<feature type="transmembrane region" description="Helical" evidence="2">
    <location>
        <begin position="167"/>
        <end position="189"/>
    </location>
</feature>
<protein>
    <submittedName>
        <fullName evidence="3">DUF2637 domain-containing protein</fullName>
    </submittedName>
</protein>
<proteinExistence type="predicted"/>
<keyword evidence="2" id="KW-1133">Transmembrane helix</keyword>
<feature type="region of interest" description="Disordered" evidence="1">
    <location>
        <begin position="290"/>
        <end position="314"/>
    </location>
</feature>